<reference evidence="2 3" key="1">
    <citation type="submission" date="2019-12" db="EMBL/GenBank/DDBJ databases">
        <title>Hybrid Genome Assemblies of two High G+C Isolates from Undergraduate Microbiology Courses.</title>
        <authorList>
            <person name="Ne Ville C.J."/>
            <person name="Enright D."/>
            <person name="Hernandez I."/>
            <person name="Dodsworth J."/>
            <person name="Orwin P.M."/>
        </authorList>
    </citation>
    <scope>NUCLEOTIDE SEQUENCE [LARGE SCALE GENOMIC DNA]</scope>
    <source>
        <strain evidence="2 3">CSUSB</strain>
    </source>
</reference>
<accession>A0A6I6H5R6</accession>
<feature type="region of interest" description="Disordered" evidence="1">
    <location>
        <begin position="50"/>
        <end position="72"/>
    </location>
</feature>
<evidence type="ECO:0000256" key="1">
    <source>
        <dbReference type="SAM" id="MobiDB-lite"/>
    </source>
</evidence>
<evidence type="ECO:0000313" key="3">
    <source>
        <dbReference type="Proteomes" id="UP000425817"/>
    </source>
</evidence>
<protein>
    <submittedName>
        <fullName evidence="2">Uncharacterized protein</fullName>
    </submittedName>
</protein>
<dbReference type="Proteomes" id="UP000425817">
    <property type="component" value="Chromosome"/>
</dbReference>
<dbReference type="OrthoDB" id="8853116at2"/>
<dbReference type="EMBL" id="CP046622">
    <property type="protein sequence ID" value="QGW82252.1"/>
    <property type="molecule type" value="Genomic_DNA"/>
</dbReference>
<dbReference type="AlphaFoldDB" id="A0A6I6H5R6"/>
<sequence>MSANPTPAATLNSAALPVRQGSLAGRGDTVQQQQVAWQREMERAQLANWFKPPVASDRGDDAVPPGRGPEPLARRAINSAARASGAIAGSNPAAVGSAPGMPLEPLAAGLRIGVADVSEGAAEAPRAAVRFSAEMRPAFIAEPPLEAKAPADLQMRRGAVPLWTADGPAAASAPELEAEAADESRAQQPSASDVQPPLRLHEESMAEGQAVWIAMRADDDALAAMLPRIVADLQHGMLQDRGQRLYQVVCNGRLVWRNGFNASVFSNTTDPGGGGHPAPVDSYIQKGA</sequence>
<evidence type="ECO:0000313" key="2">
    <source>
        <dbReference type="EMBL" id="QGW82252.1"/>
    </source>
</evidence>
<gene>
    <name evidence="2" type="ORF">GOQ09_11970</name>
</gene>
<feature type="region of interest" description="Disordered" evidence="1">
    <location>
        <begin position="266"/>
        <end position="288"/>
    </location>
</feature>
<proteinExistence type="predicted"/>
<organism evidence="2 3">
    <name type="scientific">Variovorax paradoxus</name>
    <dbReference type="NCBI Taxonomy" id="34073"/>
    <lineage>
        <taxon>Bacteria</taxon>
        <taxon>Pseudomonadati</taxon>
        <taxon>Pseudomonadota</taxon>
        <taxon>Betaproteobacteria</taxon>
        <taxon>Burkholderiales</taxon>
        <taxon>Comamonadaceae</taxon>
        <taxon>Variovorax</taxon>
    </lineage>
</organism>
<feature type="region of interest" description="Disordered" evidence="1">
    <location>
        <begin position="166"/>
        <end position="199"/>
    </location>
</feature>
<name>A0A6I6H5R6_VARPD</name>
<dbReference type="RefSeq" id="WP_157613616.1">
    <property type="nucleotide sequence ID" value="NZ_CP046622.1"/>
</dbReference>